<protein>
    <submittedName>
        <fullName evidence="5">AraC family transcriptional regulator</fullName>
    </submittedName>
</protein>
<dbReference type="PANTHER" id="PTHR46796:SF13">
    <property type="entry name" value="HTH-TYPE TRANSCRIPTIONAL ACTIVATOR RHAS"/>
    <property type="match status" value="1"/>
</dbReference>
<keyword evidence="3" id="KW-0804">Transcription</keyword>
<evidence type="ECO:0000256" key="1">
    <source>
        <dbReference type="ARBA" id="ARBA00023015"/>
    </source>
</evidence>
<dbReference type="InterPro" id="IPR018060">
    <property type="entry name" value="HTH_AraC"/>
</dbReference>
<reference evidence="5 6" key="1">
    <citation type="submission" date="2022-10" db="EMBL/GenBank/DDBJ databases">
        <title>Paenibacillus description and whole genome data of maize root bacterial community.</title>
        <authorList>
            <person name="Marton D."/>
            <person name="Farkas M."/>
            <person name="Cserhati M."/>
        </authorList>
    </citation>
    <scope>NUCLEOTIDE SEQUENCE [LARGE SCALE GENOMIC DNA]</scope>
    <source>
        <strain evidence="5 6">P96</strain>
    </source>
</reference>
<proteinExistence type="predicted"/>
<evidence type="ECO:0000313" key="5">
    <source>
        <dbReference type="EMBL" id="MDP4097357.1"/>
    </source>
</evidence>
<evidence type="ECO:0000313" key="6">
    <source>
        <dbReference type="Proteomes" id="UP001241848"/>
    </source>
</evidence>
<keyword evidence="2" id="KW-0238">DNA-binding</keyword>
<dbReference type="Pfam" id="PF20240">
    <property type="entry name" value="DUF6597"/>
    <property type="match status" value="1"/>
</dbReference>
<dbReference type="Proteomes" id="UP001241848">
    <property type="component" value="Unassembled WGS sequence"/>
</dbReference>
<dbReference type="InterPro" id="IPR009057">
    <property type="entry name" value="Homeodomain-like_sf"/>
</dbReference>
<organism evidence="5 6">
    <name type="scientific">Paenibacillus zeirhizosphaerae</name>
    <dbReference type="NCBI Taxonomy" id="2987519"/>
    <lineage>
        <taxon>Bacteria</taxon>
        <taxon>Bacillati</taxon>
        <taxon>Bacillota</taxon>
        <taxon>Bacilli</taxon>
        <taxon>Bacillales</taxon>
        <taxon>Paenibacillaceae</taxon>
        <taxon>Paenibacillus</taxon>
    </lineage>
</organism>
<accession>A0ABT9FRJ7</accession>
<dbReference type="SUPFAM" id="SSF46689">
    <property type="entry name" value="Homeodomain-like"/>
    <property type="match status" value="1"/>
</dbReference>
<keyword evidence="1" id="KW-0805">Transcription regulation</keyword>
<dbReference type="PROSITE" id="PS01124">
    <property type="entry name" value="HTH_ARAC_FAMILY_2"/>
    <property type="match status" value="1"/>
</dbReference>
<comment type="caution">
    <text evidence="5">The sequence shown here is derived from an EMBL/GenBank/DDBJ whole genome shotgun (WGS) entry which is preliminary data.</text>
</comment>
<keyword evidence="6" id="KW-1185">Reference proteome</keyword>
<dbReference type="Pfam" id="PF12833">
    <property type="entry name" value="HTH_18"/>
    <property type="match status" value="1"/>
</dbReference>
<dbReference type="SMART" id="SM00342">
    <property type="entry name" value="HTH_ARAC"/>
    <property type="match status" value="1"/>
</dbReference>
<dbReference type="RefSeq" id="WP_305754968.1">
    <property type="nucleotide sequence ID" value="NZ_JAPCKK010000016.1"/>
</dbReference>
<feature type="domain" description="HTH araC/xylS-type" evidence="4">
    <location>
        <begin position="168"/>
        <end position="269"/>
    </location>
</feature>
<evidence type="ECO:0000259" key="4">
    <source>
        <dbReference type="PROSITE" id="PS01124"/>
    </source>
</evidence>
<evidence type="ECO:0000256" key="2">
    <source>
        <dbReference type="ARBA" id="ARBA00023125"/>
    </source>
</evidence>
<dbReference type="PANTHER" id="PTHR46796">
    <property type="entry name" value="HTH-TYPE TRANSCRIPTIONAL ACTIVATOR RHAS-RELATED"/>
    <property type="match status" value="1"/>
</dbReference>
<dbReference type="Gene3D" id="1.10.10.60">
    <property type="entry name" value="Homeodomain-like"/>
    <property type="match status" value="1"/>
</dbReference>
<name>A0ABT9FRJ7_9BACL</name>
<evidence type="ECO:0000256" key="3">
    <source>
        <dbReference type="ARBA" id="ARBA00023163"/>
    </source>
</evidence>
<gene>
    <name evidence="5" type="ORF">OIN60_11310</name>
</gene>
<dbReference type="EMBL" id="JAPCKK010000016">
    <property type="protein sequence ID" value="MDP4097357.1"/>
    <property type="molecule type" value="Genomic_DNA"/>
</dbReference>
<dbReference type="InterPro" id="IPR050204">
    <property type="entry name" value="AraC_XylS_family_regulators"/>
</dbReference>
<dbReference type="InterPro" id="IPR046532">
    <property type="entry name" value="DUF6597"/>
</dbReference>
<sequence>MKNVEGSSTRGIVHAAAGQGKFVLNRFAPGPMLEPFVEHYWSIRYHLPDGQRHTQTVLSFPNVHLAFEQDDVGRRALLYGIPKRPFVRELRGAGRVLGVKFRAGGFFPFWQQDVSLLTGTTITASAVFGSCADEWLDAILDAGSDAAMAEQAEFALSAQLPGRDAQAELADHIVRNTLDDRSIIRVEQMSDRTGLSVRQLQRLFRKYVGVTPKWVIKRFRLQEAAERLERDESAQWVELAVQLGYFDQAHFIKDFKSVLGQSPTAYRKASDIRRD</sequence>